<keyword evidence="10" id="KW-0472">Membrane</keyword>
<evidence type="ECO:0000256" key="4">
    <source>
        <dbReference type="ARBA" id="ARBA00022519"/>
    </source>
</evidence>
<dbReference type="Pfam" id="PF00005">
    <property type="entry name" value="ABC_tran"/>
    <property type="match status" value="1"/>
</dbReference>
<gene>
    <name evidence="12" type="ORF">WDU93_02805</name>
</gene>
<keyword evidence="6 12" id="KW-0067">ATP-binding</keyword>
<dbReference type="InterPro" id="IPR005116">
    <property type="entry name" value="Transp-assoc_OB_typ1"/>
</dbReference>
<evidence type="ECO:0000259" key="11">
    <source>
        <dbReference type="PROSITE" id="PS50893"/>
    </source>
</evidence>
<evidence type="ECO:0000256" key="3">
    <source>
        <dbReference type="ARBA" id="ARBA00022496"/>
    </source>
</evidence>
<keyword evidence="2" id="KW-1003">Cell membrane</keyword>
<dbReference type="SMART" id="SM00382">
    <property type="entry name" value="AAA"/>
    <property type="match status" value="1"/>
</dbReference>
<reference evidence="12 13" key="1">
    <citation type="submission" date="2024-02" db="EMBL/GenBank/DDBJ databases">
        <authorList>
            <person name="Saticioglu I.B."/>
        </authorList>
    </citation>
    <scope>NUCLEOTIDE SEQUENCE [LARGE SCALE GENOMIC DNA]</scope>
    <source>
        <strain evidence="12 13">Mu-43</strain>
    </source>
</reference>
<feature type="domain" description="ABC transporter" evidence="11">
    <location>
        <begin position="3"/>
        <end position="234"/>
    </location>
</feature>
<keyword evidence="4" id="KW-0997">Cell inner membrane</keyword>
<accession>A0ABU8LJ30</accession>
<evidence type="ECO:0000256" key="10">
    <source>
        <dbReference type="ARBA" id="ARBA00023136"/>
    </source>
</evidence>
<dbReference type="InterPro" id="IPR008995">
    <property type="entry name" value="Mo/tungstate-bd_C_term_dom"/>
</dbReference>
<keyword evidence="9" id="KW-0406">Ion transport</keyword>
<evidence type="ECO:0000256" key="9">
    <source>
        <dbReference type="ARBA" id="ARBA00023065"/>
    </source>
</evidence>
<dbReference type="CDD" id="cd03259">
    <property type="entry name" value="ABC_Carb_Solutes_like"/>
    <property type="match status" value="1"/>
</dbReference>
<proteinExistence type="predicted"/>
<dbReference type="EMBL" id="JBBDGN010000001">
    <property type="protein sequence ID" value="MEJ1090611.1"/>
    <property type="molecule type" value="Genomic_DNA"/>
</dbReference>
<keyword evidence="1" id="KW-0813">Transport</keyword>
<keyword evidence="8" id="KW-0408">Iron</keyword>
<evidence type="ECO:0000313" key="13">
    <source>
        <dbReference type="Proteomes" id="UP001366085"/>
    </source>
</evidence>
<dbReference type="InterPro" id="IPR050093">
    <property type="entry name" value="ABC_SmlMolc_Importer"/>
</dbReference>
<dbReference type="PANTHER" id="PTHR42781:SF5">
    <property type="entry name" value="PUTRESCINE TRANSPORT ATP-BINDING PROTEIN POTG"/>
    <property type="match status" value="1"/>
</dbReference>
<comment type="caution">
    <text evidence="12">The sequence shown here is derived from an EMBL/GenBank/DDBJ whole genome shotgun (WGS) entry which is preliminary data.</text>
</comment>
<dbReference type="Proteomes" id="UP001366085">
    <property type="component" value="Unassembled WGS sequence"/>
</dbReference>
<evidence type="ECO:0000256" key="7">
    <source>
        <dbReference type="ARBA" id="ARBA00022967"/>
    </source>
</evidence>
<dbReference type="InterPro" id="IPR015853">
    <property type="entry name" value="ABC_transpr_FbpC"/>
</dbReference>
<sequence length="346" mass="36313">MTLTVSHVRKSFGADDVLDDVSFRVPRGSRLALVGPSGGGKSTLLRVIGGFETPDAGTVELDDRRLVGDGVNVPAHRRRIGYVPQDGALFPHLSVAGNIGFGLPRAARQRTRIAELMELCSLASDLADRLPHELSGGQQQRVALARTLATSPDVVLLDEPFSALDAELREATRTAVAEIIDRTGVTAVLVTHDHTEALTFGDLVGVLIDGSLVQYGAPEAVYGEPVDLRVARLLGDTVVLPARRQGAQALTPLGVIDVGRDLAGEASAVVALLRPDQLRVRPEPQGMATVAHVRHGGATTAVTLAIGEDTVTVMVPRRDADALAVGVPAHVTVDGAAVLYPAALPR</sequence>
<organism evidence="12 13">
    <name type="scientific">Microbacterium istanbulense</name>
    <dbReference type="NCBI Taxonomy" id="3122049"/>
    <lineage>
        <taxon>Bacteria</taxon>
        <taxon>Bacillati</taxon>
        <taxon>Actinomycetota</taxon>
        <taxon>Actinomycetes</taxon>
        <taxon>Micrococcales</taxon>
        <taxon>Microbacteriaceae</taxon>
        <taxon>Microbacterium</taxon>
    </lineage>
</organism>
<dbReference type="PANTHER" id="PTHR42781">
    <property type="entry name" value="SPERMIDINE/PUTRESCINE IMPORT ATP-BINDING PROTEIN POTA"/>
    <property type="match status" value="1"/>
</dbReference>
<dbReference type="SUPFAM" id="SSF52540">
    <property type="entry name" value="P-loop containing nucleoside triphosphate hydrolases"/>
    <property type="match status" value="1"/>
</dbReference>
<keyword evidence="7" id="KW-1278">Translocase</keyword>
<evidence type="ECO:0000256" key="1">
    <source>
        <dbReference type="ARBA" id="ARBA00022448"/>
    </source>
</evidence>
<dbReference type="GO" id="GO:0005524">
    <property type="term" value="F:ATP binding"/>
    <property type="evidence" value="ECO:0007669"/>
    <property type="project" value="UniProtKB-KW"/>
</dbReference>
<keyword evidence="13" id="KW-1185">Reference proteome</keyword>
<dbReference type="Gene3D" id="3.40.50.300">
    <property type="entry name" value="P-loop containing nucleotide triphosphate hydrolases"/>
    <property type="match status" value="1"/>
</dbReference>
<dbReference type="InterPro" id="IPR003439">
    <property type="entry name" value="ABC_transporter-like_ATP-bd"/>
</dbReference>
<dbReference type="InterPro" id="IPR017871">
    <property type="entry name" value="ABC_transporter-like_CS"/>
</dbReference>
<dbReference type="InterPro" id="IPR003593">
    <property type="entry name" value="AAA+_ATPase"/>
</dbReference>
<dbReference type="PROSITE" id="PS50893">
    <property type="entry name" value="ABC_TRANSPORTER_2"/>
    <property type="match status" value="1"/>
</dbReference>
<protein>
    <submittedName>
        <fullName evidence="12">ABC transporter ATP-binding protein</fullName>
    </submittedName>
</protein>
<evidence type="ECO:0000256" key="5">
    <source>
        <dbReference type="ARBA" id="ARBA00022741"/>
    </source>
</evidence>
<keyword evidence="3" id="KW-0410">Iron transport</keyword>
<dbReference type="PROSITE" id="PS00211">
    <property type="entry name" value="ABC_TRANSPORTER_1"/>
    <property type="match status" value="1"/>
</dbReference>
<dbReference type="SUPFAM" id="SSF50331">
    <property type="entry name" value="MOP-like"/>
    <property type="match status" value="1"/>
</dbReference>
<keyword evidence="5" id="KW-0547">Nucleotide-binding</keyword>
<evidence type="ECO:0000313" key="12">
    <source>
        <dbReference type="EMBL" id="MEJ1090611.1"/>
    </source>
</evidence>
<evidence type="ECO:0000256" key="8">
    <source>
        <dbReference type="ARBA" id="ARBA00023004"/>
    </source>
</evidence>
<dbReference type="RefSeq" id="WP_337317158.1">
    <property type="nucleotide sequence ID" value="NZ_JBBDGN010000001.1"/>
</dbReference>
<name>A0ABU8LJ30_9MICO</name>
<dbReference type="Pfam" id="PF03459">
    <property type="entry name" value="TOBE"/>
    <property type="match status" value="1"/>
</dbReference>
<dbReference type="InterPro" id="IPR027417">
    <property type="entry name" value="P-loop_NTPase"/>
</dbReference>
<evidence type="ECO:0000256" key="6">
    <source>
        <dbReference type="ARBA" id="ARBA00022840"/>
    </source>
</evidence>
<evidence type="ECO:0000256" key="2">
    <source>
        <dbReference type="ARBA" id="ARBA00022475"/>
    </source>
</evidence>